<dbReference type="PROSITE" id="PS50109">
    <property type="entry name" value="HIS_KIN"/>
    <property type="match status" value="1"/>
</dbReference>
<keyword evidence="5" id="KW-0418">Kinase</keyword>
<dbReference type="InterPro" id="IPR013655">
    <property type="entry name" value="PAS_fold_3"/>
</dbReference>
<dbReference type="InterPro" id="IPR029016">
    <property type="entry name" value="GAF-like_dom_sf"/>
</dbReference>
<proteinExistence type="predicted"/>
<dbReference type="PROSITE" id="PS50113">
    <property type="entry name" value="PAC"/>
    <property type="match status" value="4"/>
</dbReference>
<dbReference type="Pfam" id="PF07730">
    <property type="entry name" value="HisKA_3"/>
    <property type="match status" value="1"/>
</dbReference>
<feature type="domain" description="PAS" evidence="7">
    <location>
        <begin position="136"/>
        <end position="206"/>
    </location>
</feature>
<evidence type="ECO:0000313" key="10">
    <source>
        <dbReference type="Proteomes" id="UP000290204"/>
    </source>
</evidence>
<dbReference type="Pfam" id="PF13426">
    <property type="entry name" value="PAS_9"/>
    <property type="match status" value="1"/>
</dbReference>
<dbReference type="InterPro" id="IPR000014">
    <property type="entry name" value="PAS"/>
</dbReference>
<dbReference type="GO" id="GO:0046983">
    <property type="term" value="F:protein dimerization activity"/>
    <property type="evidence" value="ECO:0007669"/>
    <property type="project" value="InterPro"/>
</dbReference>
<dbReference type="Gene3D" id="3.30.450.40">
    <property type="match status" value="1"/>
</dbReference>
<dbReference type="CDD" id="cd16917">
    <property type="entry name" value="HATPase_UhpB-NarQ-NarX-like"/>
    <property type="match status" value="1"/>
</dbReference>
<dbReference type="CDD" id="cd00130">
    <property type="entry name" value="PAS"/>
    <property type="match status" value="4"/>
</dbReference>
<name>A0A4Q1CHU3_9BACT</name>
<keyword evidence="3" id="KW-0597">Phosphoprotein</keyword>
<keyword evidence="10" id="KW-1185">Reference proteome</keyword>
<dbReference type="PROSITE" id="PS50112">
    <property type="entry name" value="PAS"/>
    <property type="match status" value="2"/>
</dbReference>
<dbReference type="NCBIfam" id="TIGR00229">
    <property type="entry name" value="sensory_box"/>
    <property type="match status" value="5"/>
</dbReference>
<evidence type="ECO:0000256" key="3">
    <source>
        <dbReference type="ARBA" id="ARBA00022553"/>
    </source>
</evidence>
<evidence type="ECO:0000256" key="1">
    <source>
        <dbReference type="ARBA" id="ARBA00000085"/>
    </source>
</evidence>
<organism evidence="9 10">
    <name type="scientific">Lacibacter luteus</name>
    <dbReference type="NCBI Taxonomy" id="2508719"/>
    <lineage>
        <taxon>Bacteria</taxon>
        <taxon>Pseudomonadati</taxon>
        <taxon>Bacteroidota</taxon>
        <taxon>Chitinophagia</taxon>
        <taxon>Chitinophagales</taxon>
        <taxon>Chitinophagaceae</taxon>
        <taxon>Lacibacter</taxon>
    </lineage>
</organism>
<dbReference type="Pfam" id="PF08447">
    <property type="entry name" value="PAS_3"/>
    <property type="match status" value="4"/>
</dbReference>
<evidence type="ECO:0000259" key="8">
    <source>
        <dbReference type="PROSITE" id="PS50113"/>
    </source>
</evidence>
<dbReference type="Gene3D" id="3.30.450.20">
    <property type="entry name" value="PAS domain"/>
    <property type="match status" value="5"/>
</dbReference>
<dbReference type="InterPro" id="IPR011712">
    <property type="entry name" value="Sig_transdc_His_kin_sub3_dim/P"/>
</dbReference>
<keyword evidence="4" id="KW-0808">Transferase</keyword>
<gene>
    <name evidence="9" type="ORF">ESA94_11450</name>
</gene>
<comment type="caution">
    <text evidence="9">The sequence shown here is derived from an EMBL/GenBank/DDBJ whole genome shotgun (WGS) entry which is preliminary data.</text>
</comment>
<dbReference type="SMART" id="SM00387">
    <property type="entry name" value="HATPase_c"/>
    <property type="match status" value="1"/>
</dbReference>
<dbReference type="EMBL" id="SDHW01000003">
    <property type="protein sequence ID" value="RXK59675.1"/>
    <property type="molecule type" value="Genomic_DNA"/>
</dbReference>
<dbReference type="InterPro" id="IPR001610">
    <property type="entry name" value="PAC"/>
</dbReference>
<evidence type="ECO:0000256" key="4">
    <source>
        <dbReference type="ARBA" id="ARBA00022679"/>
    </source>
</evidence>
<evidence type="ECO:0000259" key="7">
    <source>
        <dbReference type="PROSITE" id="PS50112"/>
    </source>
</evidence>
<dbReference type="EC" id="2.7.13.3" evidence="2"/>
<dbReference type="InterPro" id="IPR035965">
    <property type="entry name" value="PAS-like_dom_sf"/>
</dbReference>
<feature type="domain" description="PAC" evidence="8">
    <location>
        <begin position="618"/>
        <end position="666"/>
    </location>
</feature>
<dbReference type="InterPro" id="IPR052162">
    <property type="entry name" value="Sensor_kinase/Photoreceptor"/>
</dbReference>
<feature type="domain" description="PAC" evidence="8">
    <location>
        <begin position="744"/>
        <end position="796"/>
    </location>
</feature>
<dbReference type="InterPro" id="IPR005467">
    <property type="entry name" value="His_kinase_dom"/>
</dbReference>
<dbReference type="AlphaFoldDB" id="A0A4Q1CHU3"/>
<feature type="domain" description="Histidine kinase" evidence="6">
    <location>
        <begin position="949"/>
        <end position="1140"/>
    </location>
</feature>
<accession>A0A4Q1CHU3</accession>
<dbReference type="InterPro" id="IPR036890">
    <property type="entry name" value="HATPase_C_sf"/>
</dbReference>
<comment type="catalytic activity">
    <reaction evidence="1">
        <text>ATP + protein L-histidine = ADP + protein N-phospho-L-histidine.</text>
        <dbReference type="EC" id="2.7.13.3"/>
    </reaction>
</comment>
<dbReference type="PANTHER" id="PTHR43304">
    <property type="entry name" value="PHYTOCHROME-LIKE PROTEIN CPH1"/>
    <property type="match status" value="1"/>
</dbReference>
<dbReference type="GO" id="GO:0016020">
    <property type="term" value="C:membrane"/>
    <property type="evidence" value="ECO:0007669"/>
    <property type="project" value="InterPro"/>
</dbReference>
<dbReference type="Gene3D" id="3.30.565.10">
    <property type="entry name" value="Histidine kinase-like ATPase, C-terminal domain"/>
    <property type="match status" value="1"/>
</dbReference>
<dbReference type="InterPro" id="IPR000700">
    <property type="entry name" value="PAS-assoc_C"/>
</dbReference>
<dbReference type="Gene3D" id="1.20.5.1930">
    <property type="match status" value="1"/>
</dbReference>
<dbReference type="SMART" id="SM00091">
    <property type="entry name" value="PAS"/>
    <property type="match status" value="6"/>
</dbReference>
<evidence type="ECO:0000256" key="2">
    <source>
        <dbReference type="ARBA" id="ARBA00012438"/>
    </source>
</evidence>
<dbReference type="Pfam" id="PF02518">
    <property type="entry name" value="HATPase_c"/>
    <property type="match status" value="1"/>
</dbReference>
<dbReference type="Proteomes" id="UP000290204">
    <property type="component" value="Unassembled WGS sequence"/>
</dbReference>
<dbReference type="GO" id="GO:0000155">
    <property type="term" value="F:phosphorelay sensor kinase activity"/>
    <property type="evidence" value="ECO:0007669"/>
    <property type="project" value="InterPro"/>
</dbReference>
<dbReference type="InterPro" id="IPR003018">
    <property type="entry name" value="GAF"/>
</dbReference>
<dbReference type="SUPFAM" id="SSF55874">
    <property type="entry name" value="ATPase domain of HSP90 chaperone/DNA topoisomerase II/histidine kinase"/>
    <property type="match status" value="1"/>
</dbReference>
<feature type="domain" description="PAS" evidence="7">
    <location>
        <begin position="262"/>
        <end position="305"/>
    </location>
</feature>
<evidence type="ECO:0000313" key="9">
    <source>
        <dbReference type="EMBL" id="RXK59675.1"/>
    </source>
</evidence>
<feature type="domain" description="PAC" evidence="8">
    <location>
        <begin position="210"/>
        <end position="261"/>
    </location>
</feature>
<evidence type="ECO:0000256" key="5">
    <source>
        <dbReference type="ARBA" id="ARBA00022777"/>
    </source>
</evidence>
<dbReference type="SUPFAM" id="SSF55781">
    <property type="entry name" value="GAF domain-like"/>
    <property type="match status" value="1"/>
</dbReference>
<dbReference type="SMART" id="SM00086">
    <property type="entry name" value="PAC"/>
    <property type="match status" value="5"/>
</dbReference>
<dbReference type="OrthoDB" id="9124519at2"/>
<protein>
    <recommendedName>
        <fullName evidence="2">histidine kinase</fullName>
        <ecNumber evidence="2">2.7.13.3</ecNumber>
    </recommendedName>
</protein>
<sequence length="1141" mass="131233">MNRIAQIPAIFQESRQLYYVLIGLDGYYAAVNSCFAEKFQLSQGLISTIHAFETIHPADHADCSAVIENCTQHPGKTFPIVLRKFIPLSGFIYTKWEFTCINSDNEQQIQCIGFDFSGHIEKTNEFAVVHSATDGKKEMLAHMLSNSVDVFILVNRENEILYCSPNIEQVLGYNDEELLGKSGFEMLHPDDIPSALAIFEAELLNPGKNKSVDLRFRKKDGAWLWAETKGKNLFGNPHIRAMLINLNDISIRKQSEEAVKLSEERYKAFFNNLSLPLLVISQDHQQILDVNKKALDRYGYTAEEFKNINIRNLFTQEVTCEELSDIYANNTVVEHCTKDGELILVRISRHEVAYATTNGYLLQITDVTETYRTQQENELGFEISDILIQPRPLKENLQLALQKLRKFTKWDLCEFWLPSYDGVYLKSEVVDYADNLDKQAMEEYFVATKQFDFPILDYVEPEQISALKPYWIEDLSKSSLEFKRFKQMQNCGLQTSLIIPVVNENKVTCCLALMSRSLKSYNRHELNLINTMANLFGAEVSKQVNSSMLNNFFLISRDILTIAGMDGRYIRVNPAFVEFSGYTAEEAKSIHPLSYVHDFDKPAVYNKLLELSEGKSIDYFENRIVTKDGKTKWLAWTATPLIDEGIVIASHRDITSQKEMIEALAVSNERYQYVKRATNEAIWDFDLKKNVILRSGGYKQLFDYDPDSEHTSLDFWESKLHPEDRERVKGQLHSFLSQSISDQWECEYRFLKNDGSYAYVSDKGFKIHDRDGMPIRFVGAMQDITEQKLFAEKLRLSNERYMLVANATREAIWDMDFETQGITWSDGYRVLFGHGFEDADADKDFWEANIHPDDRRYVTESFSRFLTEHNTPYWECEYRFQKKDGSFSNVSDKCYLIYDNEGKPIRVVGAMQDITRQKNLEKEIIEKERSRQNQIAQAAVFAQEKERAEIGKELHDNIGQLLTTTKLYLEMLKNNQENQEVLIDRSTNHINSIIGEVRNLSRSLVPHSLKDLGLIASINDLIDSFRLLGTFDVELISSDEVEEITNNTVQLTIYRIIQETLNNIVRHAEATHVLVKLTISSNQVLLYVEDDGNGFDLQNIKKGQGIVNIKSRAELHEGTTEIITNPGQGCKLSVLIPITKN</sequence>
<dbReference type="SUPFAM" id="SSF55785">
    <property type="entry name" value="PYP-like sensor domain (PAS domain)"/>
    <property type="match status" value="5"/>
</dbReference>
<reference evidence="9 10" key="1">
    <citation type="submission" date="2019-01" db="EMBL/GenBank/DDBJ databases">
        <title>Lacibacter sp. strain TTM-7.</title>
        <authorList>
            <person name="Chen W.-M."/>
        </authorList>
    </citation>
    <scope>NUCLEOTIDE SEQUENCE [LARGE SCALE GENOMIC DNA]</scope>
    <source>
        <strain evidence="9 10">TTM-7</strain>
    </source>
</reference>
<dbReference type="Pfam" id="PF01590">
    <property type="entry name" value="GAF"/>
    <property type="match status" value="1"/>
</dbReference>
<feature type="domain" description="PAC" evidence="8">
    <location>
        <begin position="874"/>
        <end position="926"/>
    </location>
</feature>
<dbReference type="InterPro" id="IPR003594">
    <property type="entry name" value="HATPase_dom"/>
</dbReference>
<dbReference type="PANTHER" id="PTHR43304:SF1">
    <property type="entry name" value="PAC DOMAIN-CONTAINING PROTEIN"/>
    <property type="match status" value="1"/>
</dbReference>
<dbReference type="RefSeq" id="WP_129131048.1">
    <property type="nucleotide sequence ID" value="NZ_SDHW01000003.1"/>
</dbReference>
<evidence type="ECO:0000259" key="6">
    <source>
        <dbReference type="PROSITE" id="PS50109"/>
    </source>
</evidence>